<organism evidence="1">
    <name type="scientific">marine sediment metagenome</name>
    <dbReference type="NCBI Taxonomy" id="412755"/>
    <lineage>
        <taxon>unclassified sequences</taxon>
        <taxon>metagenomes</taxon>
        <taxon>ecological metagenomes</taxon>
    </lineage>
</organism>
<dbReference type="EMBL" id="LAZR01033242">
    <property type="protein sequence ID" value="KKL48655.1"/>
    <property type="molecule type" value="Genomic_DNA"/>
</dbReference>
<reference evidence="1" key="1">
    <citation type="journal article" date="2015" name="Nature">
        <title>Complex archaea that bridge the gap between prokaryotes and eukaryotes.</title>
        <authorList>
            <person name="Spang A."/>
            <person name="Saw J.H."/>
            <person name="Jorgensen S.L."/>
            <person name="Zaremba-Niedzwiedzka K."/>
            <person name="Martijn J."/>
            <person name="Lind A.E."/>
            <person name="van Eijk R."/>
            <person name="Schleper C."/>
            <person name="Guy L."/>
            <person name="Ettema T.J."/>
        </authorList>
    </citation>
    <scope>NUCLEOTIDE SEQUENCE</scope>
</reference>
<evidence type="ECO:0000313" key="1">
    <source>
        <dbReference type="EMBL" id="KKL48655.1"/>
    </source>
</evidence>
<feature type="non-terminal residue" evidence="1">
    <location>
        <position position="116"/>
    </location>
</feature>
<sequence length="116" mass="13103">MVKKFILTHIEFETGSSGRGKVRVFGEEFDTRAEAEERNRQLSISSPGEFRGIEFIDTSQTQPIILQPRAELKAELKSKSPSRLGRPDREAALTKQRALSEINKQILQSRGTTRST</sequence>
<comment type="caution">
    <text evidence="1">The sequence shown here is derived from an EMBL/GenBank/DDBJ whole genome shotgun (WGS) entry which is preliminary data.</text>
</comment>
<gene>
    <name evidence="1" type="ORF">LCGC14_2323380</name>
</gene>
<protein>
    <submittedName>
        <fullName evidence="1">Uncharacterized protein</fullName>
    </submittedName>
</protein>
<name>A0A0F9EUJ6_9ZZZZ</name>
<proteinExistence type="predicted"/>
<accession>A0A0F9EUJ6</accession>
<dbReference type="AlphaFoldDB" id="A0A0F9EUJ6"/>